<dbReference type="SUPFAM" id="SSF109854">
    <property type="entry name" value="DinB/YfiT-like putative metalloenzymes"/>
    <property type="match status" value="1"/>
</dbReference>
<dbReference type="InterPro" id="IPR007837">
    <property type="entry name" value="DinB"/>
</dbReference>
<feature type="binding site" evidence="3">
    <location>
        <position position="55"/>
    </location>
    <ligand>
        <name>a divalent metal cation</name>
        <dbReference type="ChEBI" id="CHEBI:60240"/>
    </ligand>
</feature>
<reference evidence="4" key="1">
    <citation type="journal article" date="2014" name="Int. J. Syst. Evol. Microbiol.">
        <title>Complete genome sequence of Corynebacterium casei LMG S-19264T (=DSM 44701T), isolated from a smear-ripened cheese.</title>
        <authorList>
            <consortium name="US DOE Joint Genome Institute (JGI-PGF)"/>
            <person name="Walter F."/>
            <person name="Albersmeier A."/>
            <person name="Kalinowski J."/>
            <person name="Ruckert C."/>
        </authorList>
    </citation>
    <scope>NUCLEOTIDE SEQUENCE</scope>
    <source>
        <strain evidence="4">CGMCC 1.12153</strain>
    </source>
</reference>
<dbReference type="Pfam" id="PF05163">
    <property type="entry name" value="DinB"/>
    <property type="match status" value="1"/>
</dbReference>
<sequence length="80" mass="9349">MRSLFHQVDGLGEGFLHEYETNPSLTLKAVSWQDHELEVSVLWLFTHTMTHEFHHKGQILSMVRHLGCEPIDTDVVLYFL</sequence>
<evidence type="ECO:0000256" key="2">
    <source>
        <dbReference type="ARBA" id="ARBA00022723"/>
    </source>
</evidence>
<dbReference type="AlphaFoldDB" id="A0A917EWZ5"/>
<evidence type="ECO:0000313" key="4">
    <source>
        <dbReference type="EMBL" id="GGF18473.1"/>
    </source>
</evidence>
<evidence type="ECO:0000313" key="5">
    <source>
        <dbReference type="Proteomes" id="UP000660110"/>
    </source>
</evidence>
<dbReference type="GO" id="GO:0046872">
    <property type="term" value="F:metal ion binding"/>
    <property type="evidence" value="ECO:0007669"/>
    <property type="project" value="UniProtKB-KW"/>
</dbReference>
<dbReference type="Gene3D" id="1.20.120.450">
    <property type="entry name" value="dinb family like domain"/>
    <property type="match status" value="1"/>
</dbReference>
<dbReference type="PANTHER" id="PTHR37302">
    <property type="entry name" value="SLR1116 PROTEIN"/>
    <property type="match status" value="1"/>
</dbReference>
<name>A0A917EWZ5_HALAA</name>
<accession>A0A917EWZ5</accession>
<comment type="similarity">
    <text evidence="1">Belongs to the DinB family.</text>
</comment>
<gene>
    <name evidence="4" type="ORF">GCM10010954_16540</name>
</gene>
<feature type="binding site" evidence="3">
    <location>
        <position position="51"/>
    </location>
    <ligand>
        <name>a divalent metal cation</name>
        <dbReference type="ChEBI" id="CHEBI:60240"/>
    </ligand>
</feature>
<dbReference type="PANTHER" id="PTHR37302:SF3">
    <property type="entry name" value="DAMAGE-INDUCIBLE PROTEIN DINB"/>
    <property type="match status" value="1"/>
</dbReference>
<protein>
    <recommendedName>
        <fullName evidence="6">DinB family protein</fullName>
    </recommendedName>
</protein>
<dbReference type="Proteomes" id="UP000660110">
    <property type="component" value="Unassembled WGS sequence"/>
</dbReference>
<comment type="caution">
    <text evidence="4">The sequence shown here is derived from an EMBL/GenBank/DDBJ whole genome shotgun (WGS) entry which is preliminary data.</text>
</comment>
<evidence type="ECO:0000256" key="3">
    <source>
        <dbReference type="PIRSR" id="PIRSR607837-1"/>
    </source>
</evidence>
<proteinExistence type="inferred from homology"/>
<keyword evidence="5" id="KW-1185">Reference proteome</keyword>
<reference evidence="4" key="2">
    <citation type="submission" date="2020-09" db="EMBL/GenBank/DDBJ databases">
        <authorList>
            <person name="Sun Q."/>
            <person name="Zhou Y."/>
        </authorList>
    </citation>
    <scope>NUCLEOTIDE SEQUENCE</scope>
    <source>
        <strain evidence="4">CGMCC 1.12153</strain>
    </source>
</reference>
<keyword evidence="2 3" id="KW-0479">Metal-binding</keyword>
<evidence type="ECO:0008006" key="6">
    <source>
        <dbReference type="Google" id="ProtNLM"/>
    </source>
</evidence>
<organism evidence="4 5">
    <name type="scientific">Halobacillus andaensis</name>
    <dbReference type="NCBI Taxonomy" id="1176239"/>
    <lineage>
        <taxon>Bacteria</taxon>
        <taxon>Bacillati</taxon>
        <taxon>Bacillota</taxon>
        <taxon>Bacilli</taxon>
        <taxon>Bacillales</taxon>
        <taxon>Bacillaceae</taxon>
        <taxon>Halobacillus</taxon>
    </lineage>
</organism>
<dbReference type="EMBL" id="BMEL01000002">
    <property type="protein sequence ID" value="GGF18473.1"/>
    <property type="molecule type" value="Genomic_DNA"/>
</dbReference>
<dbReference type="InterPro" id="IPR034660">
    <property type="entry name" value="DinB/YfiT-like"/>
</dbReference>
<evidence type="ECO:0000256" key="1">
    <source>
        <dbReference type="ARBA" id="ARBA00008635"/>
    </source>
</evidence>